<dbReference type="AlphaFoldDB" id="A0A2W4CTC7"/>
<feature type="compositionally biased region" description="Basic and acidic residues" evidence="1">
    <location>
        <begin position="43"/>
        <end position="55"/>
    </location>
</feature>
<feature type="region of interest" description="Disordered" evidence="1">
    <location>
        <begin position="1"/>
        <end position="63"/>
    </location>
</feature>
<organism evidence="2 3">
    <name type="scientific">Rhizobium tubonense</name>
    <dbReference type="NCBI Taxonomy" id="484088"/>
    <lineage>
        <taxon>Bacteria</taxon>
        <taxon>Pseudomonadati</taxon>
        <taxon>Pseudomonadota</taxon>
        <taxon>Alphaproteobacteria</taxon>
        <taxon>Hyphomicrobiales</taxon>
        <taxon>Rhizobiaceae</taxon>
        <taxon>Rhizobium/Agrobacterium group</taxon>
        <taxon>Rhizobium</taxon>
    </lineage>
</organism>
<gene>
    <name evidence="2" type="ORF">CPY51_05410</name>
</gene>
<evidence type="ECO:0000313" key="2">
    <source>
        <dbReference type="EMBL" id="PZM15917.1"/>
    </source>
</evidence>
<sequence>MRFEDNMHQHRLEKFYKDNPRGLSDSSRKNIEPLSAAVSAVEPKSDELDEKECSKGRAQTPVG</sequence>
<protein>
    <submittedName>
        <fullName evidence="2">Uncharacterized protein</fullName>
    </submittedName>
</protein>
<accession>A0A2W4CTC7</accession>
<proteinExistence type="predicted"/>
<dbReference type="EMBL" id="PCDP01000006">
    <property type="protein sequence ID" value="PZM15917.1"/>
    <property type="molecule type" value="Genomic_DNA"/>
</dbReference>
<feature type="compositionally biased region" description="Basic and acidic residues" evidence="1">
    <location>
        <begin position="1"/>
        <end position="31"/>
    </location>
</feature>
<comment type="caution">
    <text evidence="2">The sequence shown here is derived from an EMBL/GenBank/DDBJ whole genome shotgun (WGS) entry which is preliminary data.</text>
</comment>
<dbReference type="Proteomes" id="UP000248925">
    <property type="component" value="Unassembled WGS sequence"/>
</dbReference>
<name>A0A2W4CTC7_9HYPH</name>
<keyword evidence="3" id="KW-1185">Reference proteome</keyword>
<reference evidence="2 3" key="1">
    <citation type="journal article" date="2018" name="Sci. Rep.">
        <title>Rhizobium tumorigenes sp. nov., a novel plant tumorigenic bacterium isolated from cane gall tumors on thornless blackberry.</title>
        <authorList>
            <person name="Kuzmanovi N."/>
            <person name="Smalla K."/>
            <person name="Gronow S."/>
            <person name="PuBawska J."/>
        </authorList>
    </citation>
    <scope>NUCLEOTIDE SEQUENCE [LARGE SCALE GENOMIC DNA]</scope>
    <source>
        <strain evidence="2 3">CCBAU 85046</strain>
    </source>
</reference>
<evidence type="ECO:0000313" key="3">
    <source>
        <dbReference type="Proteomes" id="UP000248925"/>
    </source>
</evidence>
<evidence type="ECO:0000256" key="1">
    <source>
        <dbReference type="SAM" id="MobiDB-lite"/>
    </source>
</evidence>